<proteinExistence type="predicted"/>
<dbReference type="Pfam" id="PF18962">
    <property type="entry name" value="Por_Secre_tail"/>
    <property type="match status" value="1"/>
</dbReference>
<dbReference type="PANTHER" id="PTHR35580:SF1">
    <property type="entry name" value="PHYTASE-LIKE DOMAIN-CONTAINING PROTEIN"/>
    <property type="match status" value="1"/>
</dbReference>
<accession>A0ABP7U7U9</accession>
<feature type="domain" description="Secretion system C-terminal sorting" evidence="1">
    <location>
        <begin position="494"/>
        <end position="558"/>
    </location>
</feature>
<protein>
    <recommendedName>
        <fullName evidence="1">Secretion system C-terminal sorting domain-containing protein</fullName>
    </recommendedName>
</protein>
<organism evidence="2 3">
    <name type="scientific">Hymenobacter glaciei</name>
    <dbReference type="NCBI Taxonomy" id="877209"/>
    <lineage>
        <taxon>Bacteria</taxon>
        <taxon>Pseudomonadati</taxon>
        <taxon>Bacteroidota</taxon>
        <taxon>Cytophagia</taxon>
        <taxon>Cytophagales</taxon>
        <taxon>Hymenobacteraceae</taxon>
        <taxon>Hymenobacter</taxon>
    </lineage>
</organism>
<reference evidence="3" key="1">
    <citation type="journal article" date="2019" name="Int. J. Syst. Evol. Microbiol.">
        <title>The Global Catalogue of Microorganisms (GCM) 10K type strain sequencing project: providing services to taxonomists for standard genome sequencing and annotation.</title>
        <authorList>
            <consortium name="The Broad Institute Genomics Platform"/>
            <consortium name="The Broad Institute Genome Sequencing Center for Infectious Disease"/>
            <person name="Wu L."/>
            <person name="Ma J."/>
        </authorList>
    </citation>
    <scope>NUCLEOTIDE SEQUENCE [LARGE SCALE GENOMIC DNA]</scope>
    <source>
        <strain evidence="3">JCM 17225</strain>
    </source>
</reference>
<dbReference type="Proteomes" id="UP001501469">
    <property type="component" value="Unassembled WGS sequence"/>
</dbReference>
<gene>
    <name evidence="2" type="ORF">GCM10022409_23040</name>
</gene>
<comment type="caution">
    <text evidence="2">The sequence shown here is derived from an EMBL/GenBank/DDBJ whole genome shotgun (WGS) entry which is preliminary data.</text>
</comment>
<evidence type="ECO:0000313" key="2">
    <source>
        <dbReference type="EMBL" id="GAA4037419.1"/>
    </source>
</evidence>
<dbReference type="SUPFAM" id="SSF63829">
    <property type="entry name" value="Calcium-dependent phosphotriesterase"/>
    <property type="match status" value="1"/>
</dbReference>
<dbReference type="InterPro" id="IPR052918">
    <property type="entry name" value="Motility_Chemotaxis_Reg"/>
</dbReference>
<dbReference type="EMBL" id="BAABDK010000017">
    <property type="protein sequence ID" value="GAA4037419.1"/>
    <property type="molecule type" value="Genomic_DNA"/>
</dbReference>
<keyword evidence="3" id="KW-1185">Reference proteome</keyword>
<evidence type="ECO:0000259" key="1">
    <source>
        <dbReference type="Pfam" id="PF18962"/>
    </source>
</evidence>
<dbReference type="NCBIfam" id="TIGR04183">
    <property type="entry name" value="Por_Secre_tail"/>
    <property type="match status" value="1"/>
</dbReference>
<evidence type="ECO:0000313" key="3">
    <source>
        <dbReference type="Proteomes" id="UP001501469"/>
    </source>
</evidence>
<sequence length="563" mass="56192">MSGLLALAASTALQAQTWHWASAPTAIIDPAPAGAPGGSAIVATASDGAGNTIVAGNFYGSLTLGATTLISAGHTDVFVARVGPNGEWLQVAQAGGPSEDLVSGLKLDAMGNAVVSGRFGNLVTGARANFGSLVLTSAGSTDAFVARLSPSGQWTQAVRAGGSGNDEANALALDAAGNAVVAGSFQGSTSFGSTTLAADGVTTAAFVARLNLDAGTWTQASQSTCAFSAVPFRNLVTAVALDAADNVVLAGQFDANTRFGSLALTNTLGGTSAYLARLSASGQWTQAVQLNNNNRNAPPPVINALAVDGAGTATVAGILVETVAFGSSTLTSAGGYDVFVARLDAAGQWTQAVRAGSPANDIARALVLDAAGNATVAGLFGVYSSASATTAMFGTLPITSSGGMYDVFVARLSAGGQWTQAVRAGGAGNDEANALSLDAEGSITVAGSCSNPATFGSTMLSGTTSHAMAYMARFASTVLATNTPASAEAFALAPNPTAGLVQLSWPDASAATRRVQLFDALGREVRRQQLPAHTRATTLDVAGLTPGLYVVRCGTSTNRLQVE</sequence>
<dbReference type="PANTHER" id="PTHR35580">
    <property type="entry name" value="CELL SURFACE GLYCOPROTEIN (S-LAYER PROTEIN)-LIKE PROTEIN"/>
    <property type="match status" value="1"/>
</dbReference>
<name>A0ABP7U7U9_9BACT</name>
<dbReference type="InterPro" id="IPR026444">
    <property type="entry name" value="Secre_tail"/>
</dbReference>